<evidence type="ECO:0008006" key="4">
    <source>
        <dbReference type="Google" id="ProtNLM"/>
    </source>
</evidence>
<dbReference type="EMBL" id="AGNL01032375">
    <property type="protein sequence ID" value="EJK56117.1"/>
    <property type="molecule type" value="Genomic_DNA"/>
</dbReference>
<dbReference type="AlphaFoldDB" id="K0SBL3"/>
<feature type="non-terminal residue" evidence="2">
    <location>
        <position position="1"/>
    </location>
</feature>
<accession>K0SBL3</accession>
<dbReference type="Proteomes" id="UP000266841">
    <property type="component" value="Unassembled WGS sequence"/>
</dbReference>
<dbReference type="InterPro" id="IPR012337">
    <property type="entry name" value="RNaseH-like_sf"/>
</dbReference>
<reference evidence="2 3" key="1">
    <citation type="journal article" date="2012" name="Genome Biol.">
        <title>Genome and low-iron response of an oceanic diatom adapted to chronic iron limitation.</title>
        <authorList>
            <person name="Lommer M."/>
            <person name="Specht M."/>
            <person name="Roy A.S."/>
            <person name="Kraemer L."/>
            <person name="Andreson R."/>
            <person name="Gutowska M.A."/>
            <person name="Wolf J."/>
            <person name="Bergner S.V."/>
            <person name="Schilhabel M.B."/>
            <person name="Klostermeier U.C."/>
            <person name="Beiko R.G."/>
            <person name="Rosenstiel P."/>
            <person name="Hippler M."/>
            <person name="Laroche J."/>
        </authorList>
    </citation>
    <scope>NUCLEOTIDE SEQUENCE [LARGE SCALE GENOMIC DNA]</scope>
    <source>
        <strain evidence="2 3">CCMP1005</strain>
    </source>
</reference>
<keyword evidence="3" id="KW-1185">Reference proteome</keyword>
<gene>
    <name evidence="2" type="ORF">THAOC_24055</name>
</gene>
<organism evidence="2 3">
    <name type="scientific">Thalassiosira oceanica</name>
    <name type="common">Marine diatom</name>
    <dbReference type="NCBI Taxonomy" id="159749"/>
    <lineage>
        <taxon>Eukaryota</taxon>
        <taxon>Sar</taxon>
        <taxon>Stramenopiles</taxon>
        <taxon>Ochrophyta</taxon>
        <taxon>Bacillariophyta</taxon>
        <taxon>Coscinodiscophyceae</taxon>
        <taxon>Thalassiosirophycidae</taxon>
        <taxon>Thalassiosirales</taxon>
        <taxon>Thalassiosiraceae</taxon>
        <taxon>Thalassiosira</taxon>
    </lineage>
</organism>
<protein>
    <recommendedName>
        <fullName evidence="4">HAT C-terminal dimerisation domain-containing protein</fullName>
    </recommendedName>
</protein>
<dbReference type="SUPFAM" id="SSF53098">
    <property type="entry name" value="Ribonuclease H-like"/>
    <property type="match status" value="1"/>
</dbReference>
<evidence type="ECO:0000313" key="2">
    <source>
        <dbReference type="EMBL" id="EJK56117.1"/>
    </source>
</evidence>
<evidence type="ECO:0000256" key="1">
    <source>
        <dbReference type="SAM" id="MobiDB-lite"/>
    </source>
</evidence>
<evidence type="ECO:0000313" key="3">
    <source>
        <dbReference type="Proteomes" id="UP000266841"/>
    </source>
</evidence>
<feature type="region of interest" description="Disordered" evidence="1">
    <location>
        <begin position="78"/>
        <end position="98"/>
    </location>
</feature>
<proteinExistence type="predicted"/>
<name>K0SBL3_THAOC</name>
<comment type="caution">
    <text evidence="2">The sequence shown here is derived from an EMBL/GenBank/DDBJ whole genome shotgun (WGS) entry which is preliminary data.</text>
</comment>
<sequence length="98" mass="11275">NSALTPTRSEVEGSEADCERVFSECRSLMPYNRGSMTPIMLEAIMMLRYSPDLWDEHTIAMAFSTVIKEAREDRLAAKGERKLQRRRKMQRKGILALP</sequence>